<dbReference type="PANTHER" id="PTHR43792">
    <property type="entry name" value="GNAT FAMILY, PUTATIVE (AFU_ORTHOLOGUE AFUA_3G00765)-RELATED-RELATED"/>
    <property type="match status" value="1"/>
</dbReference>
<dbReference type="PANTHER" id="PTHR43792:SF1">
    <property type="entry name" value="N-ACETYLTRANSFERASE DOMAIN-CONTAINING PROTEIN"/>
    <property type="match status" value="1"/>
</dbReference>
<dbReference type="SUPFAM" id="SSF55729">
    <property type="entry name" value="Acyl-CoA N-acyltransferases (Nat)"/>
    <property type="match status" value="1"/>
</dbReference>
<evidence type="ECO:0000259" key="1">
    <source>
        <dbReference type="PROSITE" id="PS51186"/>
    </source>
</evidence>
<dbReference type="InterPro" id="IPR016181">
    <property type="entry name" value="Acyl_CoA_acyltransferase"/>
</dbReference>
<dbReference type="Proteomes" id="UP000675747">
    <property type="component" value="Unassembled WGS sequence"/>
</dbReference>
<name>A0A8J8AXG8_9GAMM</name>
<dbReference type="EMBL" id="JAGQFT010000016">
    <property type="protein sequence ID" value="MBR0561654.1"/>
    <property type="molecule type" value="Genomic_DNA"/>
</dbReference>
<reference evidence="2" key="2">
    <citation type="submission" date="2021-04" db="EMBL/GenBank/DDBJ databases">
        <authorList>
            <person name="Karlyshev A.V."/>
        </authorList>
    </citation>
    <scope>NUCLEOTIDE SEQUENCE</scope>
    <source>
        <strain evidence="2">LMG 29479</strain>
    </source>
</reference>
<dbReference type="InterPro" id="IPR000182">
    <property type="entry name" value="GNAT_dom"/>
</dbReference>
<sequence length="184" mass="19595">MGSAADGIDTPRTRIAPLRPTDADFVVALLNAPSFLRFIGDRGVRDRADALRWIAQGPMASHARHGFGLDRVALRDDGTPIGICGLLRRDGLDAPDLGFAFLEPWQGRGFGRECAAAVLRDAHRRLGLDRVLAVVAPGNVASLALLARLGFAAAGVWRAPAGGDLLHRLEWTAAHGLRALARLA</sequence>
<evidence type="ECO:0000313" key="3">
    <source>
        <dbReference type="EMBL" id="MBS7457061.1"/>
    </source>
</evidence>
<dbReference type="EMBL" id="JAGQFT020000004">
    <property type="protein sequence ID" value="MBS7457061.1"/>
    <property type="molecule type" value="Genomic_DNA"/>
</dbReference>
<proteinExistence type="predicted"/>
<dbReference type="Pfam" id="PF13302">
    <property type="entry name" value="Acetyltransf_3"/>
    <property type="match status" value="1"/>
</dbReference>
<evidence type="ECO:0000313" key="4">
    <source>
        <dbReference type="Proteomes" id="UP000675747"/>
    </source>
</evidence>
<dbReference type="AlphaFoldDB" id="A0A8J8AXG8"/>
<protein>
    <submittedName>
        <fullName evidence="2">GNAT family N-acetyltransferase</fullName>
    </submittedName>
</protein>
<dbReference type="GO" id="GO:0016747">
    <property type="term" value="F:acyltransferase activity, transferring groups other than amino-acyl groups"/>
    <property type="evidence" value="ECO:0007669"/>
    <property type="project" value="InterPro"/>
</dbReference>
<dbReference type="RefSeq" id="WP_211925622.1">
    <property type="nucleotide sequence ID" value="NZ_JAGQFT020000004.1"/>
</dbReference>
<accession>A0A8J8AXG8</accession>
<evidence type="ECO:0000313" key="2">
    <source>
        <dbReference type="EMBL" id="MBR0561654.1"/>
    </source>
</evidence>
<gene>
    <name evidence="3" type="ORF">KB893_007915</name>
    <name evidence="2" type="ORF">KB893_03830</name>
</gene>
<feature type="domain" description="N-acetyltransferase" evidence="1">
    <location>
        <begin position="13"/>
        <end position="172"/>
    </location>
</feature>
<organism evidence="2">
    <name type="scientific">Coralloluteibacterium stylophorae</name>
    <dbReference type="NCBI Taxonomy" id="1776034"/>
    <lineage>
        <taxon>Bacteria</taxon>
        <taxon>Pseudomonadati</taxon>
        <taxon>Pseudomonadota</taxon>
        <taxon>Gammaproteobacteria</taxon>
        <taxon>Lysobacterales</taxon>
        <taxon>Lysobacteraceae</taxon>
        <taxon>Coralloluteibacterium</taxon>
    </lineage>
</organism>
<dbReference type="Gene3D" id="3.40.630.30">
    <property type="match status" value="1"/>
</dbReference>
<dbReference type="InterPro" id="IPR051531">
    <property type="entry name" value="N-acetyltransferase"/>
</dbReference>
<comment type="caution">
    <text evidence="2">The sequence shown here is derived from an EMBL/GenBank/DDBJ whole genome shotgun (WGS) entry which is preliminary data.</text>
</comment>
<dbReference type="PROSITE" id="PS51186">
    <property type="entry name" value="GNAT"/>
    <property type="match status" value="1"/>
</dbReference>
<keyword evidence="4" id="KW-1185">Reference proteome</keyword>
<reference evidence="3 4" key="1">
    <citation type="journal article" date="2021" name="Microbiol. Resour. Announc.">
        <title>Draft Genome Sequence of Coralloluteibacterium stylophorae LMG 29479T.</title>
        <authorList>
            <person name="Karlyshev A.V."/>
            <person name="Kudryashova E.B."/>
            <person name="Ariskina E.V."/>
            <person name="Conroy A.P."/>
            <person name="Abidueva E.Y."/>
        </authorList>
    </citation>
    <scope>NUCLEOTIDE SEQUENCE [LARGE SCALE GENOMIC DNA]</scope>
    <source>
        <strain evidence="3 4">LMG 29479</strain>
    </source>
</reference>